<dbReference type="EMBL" id="WJQU01000003">
    <property type="protein sequence ID" value="KAJ6639553.1"/>
    <property type="molecule type" value="Genomic_DNA"/>
</dbReference>
<accession>A0A9Q0S125</accession>
<sequence length="65" mass="7581">LLSAGQGYLNNLCRILNFNGQQLKVILQHIDDCLIRTIFAVGDFNTFQRHQKFVKLLQPRGHRRC</sequence>
<name>A0A9Q0S125_9DIPT</name>
<dbReference type="AlphaFoldDB" id="A0A9Q0S125"/>
<gene>
    <name evidence="1" type="ORF">Bhyg_12299</name>
</gene>
<organism evidence="1 2">
    <name type="scientific">Pseudolycoriella hygida</name>
    <dbReference type="NCBI Taxonomy" id="35572"/>
    <lineage>
        <taxon>Eukaryota</taxon>
        <taxon>Metazoa</taxon>
        <taxon>Ecdysozoa</taxon>
        <taxon>Arthropoda</taxon>
        <taxon>Hexapoda</taxon>
        <taxon>Insecta</taxon>
        <taxon>Pterygota</taxon>
        <taxon>Neoptera</taxon>
        <taxon>Endopterygota</taxon>
        <taxon>Diptera</taxon>
        <taxon>Nematocera</taxon>
        <taxon>Sciaroidea</taxon>
        <taxon>Sciaridae</taxon>
        <taxon>Pseudolycoriella</taxon>
    </lineage>
</organism>
<evidence type="ECO:0000313" key="1">
    <source>
        <dbReference type="EMBL" id="KAJ6639553.1"/>
    </source>
</evidence>
<protein>
    <submittedName>
        <fullName evidence="1">Uncharacterized protein</fullName>
    </submittedName>
</protein>
<feature type="non-terminal residue" evidence="1">
    <location>
        <position position="1"/>
    </location>
</feature>
<keyword evidence="2" id="KW-1185">Reference proteome</keyword>
<reference evidence="1" key="1">
    <citation type="submission" date="2022-07" db="EMBL/GenBank/DDBJ databases">
        <authorList>
            <person name="Trinca V."/>
            <person name="Uliana J.V.C."/>
            <person name="Torres T.T."/>
            <person name="Ward R.J."/>
            <person name="Monesi N."/>
        </authorList>
    </citation>
    <scope>NUCLEOTIDE SEQUENCE</scope>
    <source>
        <strain evidence="1">HSMRA1968</strain>
        <tissue evidence="1">Whole embryos</tissue>
    </source>
</reference>
<dbReference type="Proteomes" id="UP001151699">
    <property type="component" value="Chromosome X"/>
</dbReference>
<comment type="caution">
    <text evidence="1">The sequence shown here is derived from an EMBL/GenBank/DDBJ whole genome shotgun (WGS) entry which is preliminary data.</text>
</comment>
<evidence type="ECO:0000313" key="2">
    <source>
        <dbReference type="Proteomes" id="UP001151699"/>
    </source>
</evidence>
<proteinExistence type="predicted"/>